<evidence type="ECO:0000313" key="11">
    <source>
        <dbReference type="EMBL" id="AFZ70150.1"/>
    </source>
</evidence>
<sequence length="218" mass="24581">MRPYVIIFSTMTVDGKIANSDGYSKLSCIDDFRLQHYLRSNSDGVMVGANTVINDDPSLTVRLVKGTSPYKIIVDSKLIVPLSSKIFQNPAKSIIITSNNLNKERYEKFEKIGVRIIKVDFNGVLDMVTALKNLYDIGIKRLMVEGGGHLNYSLLYNGLVDELWVTISPFAFGGGTSIFEKGILKEIKAEFYIKEIKNLCQNWVNIKYSILYPKKPLI</sequence>
<organism evidence="11 12">
    <name type="scientific">Caldisphaera lagunensis (strain DSM 15908 / JCM 11604 / ANMR 0165 / IC-154)</name>
    <dbReference type="NCBI Taxonomy" id="1056495"/>
    <lineage>
        <taxon>Archaea</taxon>
        <taxon>Thermoproteota</taxon>
        <taxon>Thermoprotei</taxon>
        <taxon>Acidilobales</taxon>
        <taxon>Caldisphaeraceae</taxon>
        <taxon>Caldisphaera</taxon>
    </lineage>
</organism>
<dbReference type="GO" id="GO:0008703">
    <property type="term" value="F:5-amino-6-(5-phosphoribosylamino)uracil reductase activity"/>
    <property type="evidence" value="ECO:0007669"/>
    <property type="project" value="InterPro"/>
</dbReference>
<keyword evidence="4" id="KW-0686">Riboflavin biosynthesis</keyword>
<dbReference type="UniPathway" id="UPA00275"/>
<evidence type="ECO:0000256" key="1">
    <source>
        <dbReference type="ARBA" id="ARBA00005104"/>
    </source>
</evidence>
<dbReference type="FunCoup" id="L0AAV5">
    <property type="interactions" value="54"/>
</dbReference>
<keyword evidence="6" id="KW-0560">Oxidoreductase</keyword>
<name>L0AAV5_CALLD</name>
<dbReference type="Proteomes" id="UP000010469">
    <property type="component" value="Chromosome"/>
</dbReference>
<evidence type="ECO:0000256" key="2">
    <source>
        <dbReference type="ARBA" id="ARBA00009723"/>
    </source>
</evidence>
<evidence type="ECO:0000313" key="12">
    <source>
        <dbReference type="Proteomes" id="UP000010469"/>
    </source>
</evidence>
<protein>
    <recommendedName>
        <fullName evidence="9">2,5-diamino-6-(ribosylamino)-4(3H)-pyrimidinone 5'-phosphate reductase</fullName>
        <ecNumber evidence="9">1.1.1.302</ecNumber>
    </recommendedName>
</protein>
<dbReference type="InterPro" id="IPR024072">
    <property type="entry name" value="DHFR-like_dom_sf"/>
</dbReference>
<evidence type="ECO:0000256" key="6">
    <source>
        <dbReference type="ARBA" id="ARBA00023002"/>
    </source>
</evidence>
<dbReference type="GO" id="GO:0009231">
    <property type="term" value="P:riboflavin biosynthetic process"/>
    <property type="evidence" value="ECO:0007669"/>
    <property type="project" value="UniProtKB-UniPathway"/>
</dbReference>
<evidence type="ECO:0000256" key="5">
    <source>
        <dbReference type="ARBA" id="ARBA00022857"/>
    </source>
</evidence>
<evidence type="ECO:0000256" key="8">
    <source>
        <dbReference type="ARBA" id="ARBA00049020"/>
    </source>
</evidence>
<evidence type="ECO:0000259" key="10">
    <source>
        <dbReference type="Pfam" id="PF01872"/>
    </source>
</evidence>
<evidence type="ECO:0000256" key="3">
    <source>
        <dbReference type="ARBA" id="ARBA00011738"/>
    </source>
</evidence>
<dbReference type="KEGG" id="clg:Calag_0376"/>
<proteinExistence type="inferred from homology"/>
<comment type="catalytic activity">
    <reaction evidence="7">
        <text>2,5-diamino-6-(1-D-ribitylamino)pyrimidin-4(3H)-one 5'-phosphate + NAD(+) = 2,5-diamino-6-(1-D-ribosylamino)pyrimidin-4(3H)-one 5'-phosphate + NADH + H(+)</text>
        <dbReference type="Rhea" id="RHEA:27274"/>
        <dbReference type="ChEBI" id="CHEBI:15378"/>
        <dbReference type="ChEBI" id="CHEBI:57540"/>
        <dbReference type="ChEBI" id="CHEBI:57945"/>
        <dbReference type="ChEBI" id="CHEBI:58890"/>
        <dbReference type="ChEBI" id="CHEBI:59545"/>
        <dbReference type="EC" id="1.1.1.302"/>
    </reaction>
</comment>
<dbReference type="eggNOG" id="arCOG01484">
    <property type="taxonomic scope" value="Archaea"/>
</dbReference>
<reference evidence="12" key="1">
    <citation type="submission" date="2012-03" db="EMBL/GenBank/DDBJ databases">
        <title>Complete genome of Caldisphaera lagunensis DSM 15908.</title>
        <authorList>
            <person name="Lucas S."/>
            <person name="Copeland A."/>
            <person name="Lapidus A."/>
            <person name="Glavina del Rio T."/>
            <person name="Dalin E."/>
            <person name="Tice H."/>
            <person name="Bruce D."/>
            <person name="Goodwin L."/>
            <person name="Pitluck S."/>
            <person name="Peters L."/>
            <person name="Mikhailova N."/>
            <person name="Teshima H."/>
            <person name="Kyrpides N."/>
            <person name="Mavromatis K."/>
            <person name="Ivanova N."/>
            <person name="Brettin T."/>
            <person name="Detter J.C."/>
            <person name="Han C."/>
            <person name="Larimer F."/>
            <person name="Land M."/>
            <person name="Hauser L."/>
            <person name="Markowitz V."/>
            <person name="Cheng J.-F."/>
            <person name="Hugenholtz P."/>
            <person name="Woyke T."/>
            <person name="Wu D."/>
            <person name="Spring S."/>
            <person name="Schroeder M."/>
            <person name="Brambilla E."/>
            <person name="Klenk H.-P."/>
            <person name="Eisen J.A."/>
        </authorList>
    </citation>
    <scope>NUCLEOTIDE SEQUENCE [LARGE SCALE GENOMIC DNA]</scope>
    <source>
        <strain evidence="12">DSM 15908 / JCM 11604 / IC-154</strain>
    </source>
</reference>
<dbReference type="AlphaFoldDB" id="L0AAV5"/>
<dbReference type="PANTHER" id="PTHR38011">
    <property type="entry name" value="DIHYDROFOLATE REDUCTASE FAMILY PROTEIN (AFU_ORTHOLOGUE AFUA_8G06820)"/>
    <property type="match status" value="1"/>
</dbReference>
<dbReference type="STRING" id="1056495.Calag_0376"/>
<accession>L0AAV5</accession>
<dbReference type="Pfam" id="PF01872">
    <property type="entry name" value="RibD_C"/>
    <property type="match status" value="1"/>
</dbReference>
<dbReference type="InParanoid" id="L0AAV5"/>
<keyword evidence="5" id="KW-0521">NADP</keyword>
<evidence type="ECO:0000256" key="9">
    <source>
        <dbReference type="NCBIfam" id="TIGR01508"/>
    </source>
</evidence>
<dbReference type="NCBIfam" id="TIGR01508">
    <property type="entry name" value="rib_reduct_arch"/>
    <property type="match status" value="1"/>
</dbReference>
<dbReference type="Gene3D" id="3.40.430.10">
    <property type="entry name" value="Dihydrofolate Reductase, subunit A"/>
    <property type="match status" value="1"/>
</dbReference>
<dbReference type="InterPro" id="IPR050765">
    <property type="entry name" value="Riboflavin_Biosynth_HTPR"/>
</dbReference>
<dbReference type="EC" id="1.1.1.302" evidence="9"/>
<dbReference type="PANTHER" id="PTHR38011:SF7">
    <property type="entry name" value="2,5-DIAMINO-6-RIBOSYLAMINO-4(3H)-PYRIMIDINONE 5'-PHOSPHATE REDUCTASE"/>
    <property type="match status" value="1"/>
</dbReference>
<dbReference type="InterPro" id="IPR006401">
    <property type="entry name" value="Rib_reduct_arc"/>
</dbReference>
<comment type="subunit">
    <text evidence="3">Homodimer.</text>
</comment>
<dbReference type="GeneID" id="14211636"/>
<dbReference type="RefSeq" id="WP_015232048.1">
    <property type="nucleotide sequence ID" value="NC_019791.1"/>
</dbReference>
<gene>
    <name evidence="11" type="ordered locus">Calag_0376</name>
</gene>
<dbReference type="OrthoDB" id="10178at2157"/>
<dbReference type="EMBL" id="CP003378">
    <property type="protein sequence ID" value="AFZ70150.1"/>
    <property type="molecule type" value="Genomic_DNA"/>
</dbReference>
<keyword evidence="12" id="KW-1185">Reference proteome</keyword>
<dbReference type="SUPFAM" id="SSF53597">
    <property type="entry name" value="Dihydrofolate reductase-like"/>
    <property type="match status" value="1"/>
</dbReference>
<feature type="domain" description="Bacterial bifunctional deaminase-reductase C-terminal" evidence="10">
    <location>
        <begin position="3"/>
        <end position="203"/>
    </location>
</feature>
<dbReference type="NCBIfam" id="TIGR00227">
    <property type="entry name" value="ribD_Cterm"/>
    <property type="match status" value="1"/>
</dbReference>
<dbReference type="InterPro" id="IPR011549">
    <property type="entry name" value="RibD_C"/>
</dbReference>
<comment type="similarity">
    <text evidence="2">Belongs to the HTP reductase family.</text>
</comment>
<dbReference type="GO" id="GO:0050661">
    <property type="term" value="F:NADP binding"/>
    <property type="evidence" value="ECO:0007669"/>
    <property type="project" value="InterPro"/>
</dbReference>
<comment type="pathway">
    <text evidence="1">Cofactor biosynthesis; riboflavin biosynthesis.</text>
</comment>
<dbReference type="InterPro" id="IPR002734">
    <property type="entry name" value="RibDG_C"/>
</dbReference>
<evidence type="ECO:0000256" key="7">
    <source>
        <dbReference type="ARBA" id="ARBA00047550"/>
    </source>
</evidence>
<evidence type="ECO:0000256" key="4">
    <source>
        <dbReference type="ARBA" id="ARBA00022619"/>
    </source>
</evidence>
<dbReference type="HOGENOM" id="CLU_036590_4_1_2"/>
<comment type="catalytic activity">
    <reaction evidence="8">
        <text>2,5-diamino-6-(1-D-ribitylamino)pyrimidin-4(3H)-one 5'-phosphate + NADP(+) = 2,5-diamino-6-(1-D-ribosylamino)pyrimidin-4(3H)-one 5'-phosphate + NADPH + H(+)</text>
        <dbReference type="Rhea" id="RHEA:27278"/>
        <dbReference type="ChEBI" id="CHEBI:15378"/>
        <dbReference type="ChEBI" id="CHEBI:57783"/>
        <dbReference type="ChEBI" id="CHEBI:58349"/>
        <dbReference type="ChEBI" id="CHEBI:58890"/>
        <dbReference type="ChEBI" id="CHEBI:59545"/>
        <dbReference type="EC" id="1.1.1.302"/>
    </reaction>
</comment>